<accession>A0A0F9TNR1</accession>
<evidence type="ECO:0000313" key="1">
    <source>
        <dbReference type="EMBL" id="KKN82750.1"/>
    </source>
</evidence>
<protein>
    <recommendedName>
        <fullName evidence="2">Calcineurin-like phosphoesterase domain-containing protein</fullName>
    </recommendedName>
</protein>
<organism evidence="1">
    <name type="scientific">marine sediment metagenome</name>
    <dbReference type="NCBI Taxonomy" id="412755"/>
    <lineage>
        <taxon>unclassified sequences</taxon>
        <taxon>metagenomes</taxon>
        <taxon>ecological metagenomes</taxon>
    </lineage>
</organism>
<dbReference type="SUPFAM" id="SSF56300">
    <property type="entry name" value="Metallo-dependent phosphatases"/>
    <property type="match status" value="1"/>
</dbReference>
<proteinExistence type="predicted"/>
<reference evidence="1" key="1">
    <citation type="journal article" date="2015" name="Nature">
        <title>Complex archaea that bridge the gap between prokaryotes and eukaryotes.</title>
        <authorList>
            <person name="Spang A."/>
            <person name="Saw J.H."/>
            <person name="Jorgensen S.L."/>
            <person name="Zaremba-Niedzwiedzka K."/>
            <person name="Martijn J."/>
            <person name="Lind A.E."/>
            <person name="van Eijk R."/>
            <person name="Schleper C."/>
            <person name="Guy L."/>
            <person name="Ettema T.J."/>
        </authorList>
    </citation>
    <scope>NUCLEOTIDE SEQUENCE</scope>
</reference>
<dbReference type="InterPro" id="IPR029052">
    <property type="entry name" value="Metallo-depent_PP-like"/>
</dbReference>
<comment type="caution">
    <text evidence="1">The sequence shown here is derived from an EMBL/GenBank/DDBJ whole genome shotgun (WGS) entry which is preliminary data.</text>
</comment>
<sequence length="374" mass="43725">MTVPNEIFYIELYANGKSDIELANLWKTSLRTVQRYNAFLRSKGKIKLRQPANKREKTRFSHSEVVIEVEAYLKQVREVCFKYNDIYKNVKLKTTWDRNKQIEDQVLLFSDMHTGMINKAPITGEITYNDEIQVQELTNLLRGVNRFYQLYKPSYNIETFYIYGLGDLITNDRIFEGQKLEITCGVGSQIQKAFEYISGMIRKLLEIYPRVVYINEEGNHGRTSAKPNGEEANSNFEYLLGMLIKERFADNKRVEVILPDDYSYTHLIRGHRYLLTHGNNIKGCTLNSIEKAAKEISLLVEQENYDVITIGHFHSCYEFPISPKTTLLVNGCFINKDTYAYYKLRKFSTAKQYLFNVSKRSALHNLQKIDLTWK</sequence>
<evidence type="ECO:0008006" key="2">
    <source>
        <dbReference type="Google" id="ProtNLM"/>
    </source>
</evidence>
<dbReference type="AlphaFoldDB" id="A0A0F9TNR1"/>
<gene>
    <name evidence="1" type="ORF">LCGC14_0305740</name>
</gene>
<name>A0A0F9TNR1_9ZZZZ</name>
<dbReference type="EMBL" id="LAZR01000195">
    <property type="protein sequence ID" value="KKN82750.1"/>
    <property type="molecule type" value="Genomic_DNA"/>
</dbReference>